<dbReference type="InterPro" id="IPR029035">
    <property type="entry name" value="DHS-like_NAD/FAD-binding_dom"/>
</dbReference>
<comment type="caution">
    <text evidence="4">Lacks conserved residue(s) required for the propagation of feature annotation.</text>
</comment>
<dbReference type="InterPro" id="IPR026590">
    <property type="entry name" value="Ssirtuin_cat_dom"/>
</dbReference>
<dbReference type="PANTHER" id="PTHR11085:SF4">
    <property type="entry name" value="NAD-DEPENDENT PROTEIN DEACYLASE"/>
    <property type="match status" value="1"/>
</dbReference>
<dbReference type="EC" id="2.3.1.286" evidence="1"/>
<dbReference type="Gene3D" id="3.30.1600.10">
    <property type="entry name" value="SIR2/SIRT2 'Small Domain"/>
    <property type="match status" value="1"/>
</dbReference>
<accession>A0ABS7XD82</accession>
<evidence type="ECO:0000256" key="1">
    <source>
        <dbReference type="ARBA" id="ARBA00012928"/>
    </source>
</evidence>
<proteinExistence type="predicted"/>
<evidence type="ECO:0000256" key="4">
    <source>
        <dbReference type="PROSITE-ProRule" id="PRU00236"/>
    </source>
</evidence>
<keyword evidence="3" id="KW-0520">NAD</keyword>
<evidence type="ECO:0000256" key="3">
    <source>
        <dbReference type="ARBA" id="ARBA00023027"/>
    </source>
</evidence>
<dbReference type="InterPro" id="IPR050134">
    <property type="entry name" value="NAD-dep_sirtuin_deacylases"/>
</dbReference>
<evidence type="ECO:0000313" key="6">
    <source>
        <dbReference type="EMBL" id="MBZ9613522.1"/>
    </source>
</evidence>
<dbReference type="SUPFAM" id="SSF52467">
    <property type="entry name" value="DHS-like NAD/FAD-binding domain"/>
    <property type="match status" value="1"/>
</dbReference>
<keyword evidence="7" id="KW-1185">Reference proteome</keyword>
<dbReference type="Pfam" id="PF02146">
    <property type="entry name" value="SIR2"/>
    <property type="match status" value="1"/>
</dbReference>
<name>A0ABS7XD82_9GAMM</name>
<protein>
    <recommendedName>
        <fullName evidence="1">protein acetyllysine N-acetyltransferase</fullName>
        <ecNumber evidence="1">2.3.1.286</ecNumber>
    </recommendedName>
</protein>
<dbReference type="InterPro" id="IPR003000">
    <property type="entry name" value="Sirtuin"/>
</dbReference>
<dbReference type="PANTHER" id="PTHR11085">
    <property type="entry name" value="NAD-DEPENDENT PROTEIN DEACYLASE SIRTUIN-5, MITOCHONDRIAL-RELATED"/>
    <property type="match status" value="1"/>
</dbReference>
<dbReference type="RefSeq" id="WP_205312044.1">
    <property type="nucleotide sequence ID" value="NZ_JAERPS020000007.1"/>
</dbReference>
<evidence type="ECO:0000256" key="2">
    <source>
        <dbReference type="ARBA" id="ARBA00022679"/>
    </source>
</evidence>
<evidence type="ECO:0000313" key="7">
    <source>
        <dbReference type="Proteomes" id="UP000663814"/>
    </source>
</evidence>
<feature type="domain" description="Deacetylase sirtuin-type" evidence="5">
    <location>
        <begin position="1"/>
        <end position="248"/>
    </location>
</feature>
<reference evidence="6 7" key="1">
    <citation type="submission" date="2021-08" db="EMBL/GenBank/DDBJ databases">
        <title>Rheinheimera aquimaris sp. nov., isolated from seawater of the East Sea in Korea.</title>
        <authorList>
            <person name="Kim K.H."/>
            <person name="Wenting R."/>
            <person name="Kim K.R."/>
            <person name="Jeon C.O."/>
        </authorList>
    </citation>
    <scope>NUCLEOTIDE SEQUENCE [LARGE SCALE GENOMIC DNA]</scope>
    <source>
        <strain evidence="6 7">MA-13</strain>
    </source>
</reference>
<dbReference type="InterPro" id="IPR026591">
    <property type="entry name" value="Sirtuin_cat_small_dom_sf"/>
</dbReference>
<dbReference type="Proteomes" id="UP000663814">
    <property type="component" value="Unassembled WGS sequence"/>
</dbReference>
<sequence length="248" mass="27735">MKDAPNPNKVVVFSGAGLSQASGLPTFRDSLGLWQQYDVLQLASPIGFAKNPELVHQFYQERRLRAHQAKPNAAHLAIAALEQHYEVVVVTQNVDDLHERAGSSQVIHLHGKLNELRQTRAPYVVYPVDDQVFTEDSTAPDGMPWQPKQWRPNVVWFGEQVPFLTKAGEHLRDAGKVMVVGSSLEVEPAASLLSYCRQRAAKYFVDLTARHCPTGFYLWQGPAIEQVPKLVNSWLNSVQVDNSLNEVS</sequence>
<dbReference type="PROSITE" id="PS50305">
    <property type="entry name" value="SIRTUIN"/>
    <property type="match status" value="1"/>
</dbReference>
<evidence type="ECO:0000259" key="5">
    <source>
        <dbReference type="PROSITE" id="PS50305"/>
    </source>
</evidence>
<dbReference type="Gene3D" id="3.40.50.1220">
    <property type="entry name" value="TPP-binding domain"/>
    <property type="match status" value="1"/>
</dbReference>
<gene>
    <name evidence="6" type="ORF">I4W93_018165</name>
</gene>
<dbReference type="EMBL" id="JAERPS020000007">
    <property type="protein sequence ID" value="MBZ9613522.1"/>
    <property type="molecule type" value="Genomic_DNA"/>
</dbReference>
<organism evidence="6 7">
    <name type="scientific">Rheinheimera maricola</name>
    <dbReference type="NCBI Taxonomy" id="2793282"/>
    <lineage>
        <taxon>Bacteria</taxon>
        <taxon>Pseudomonadati</taxon>
        <taxon>Pseudomonadota</taxon>
        <taxon>Gammaproteobacteria</taxon>
        <taxon>Chromatiales</taxon>
        <taxon>Chromatiaceae</taxon>
        <taxon>Rheinheimera</taxon>
    </lineage>
</organism>
<keyword evidence="2" id="KW-0808">Transferase</keyword>
<comment type="caution">
    <text evidence="6">The sequence shown here is derived from an EMBL/GenBank/DDBJ whole genome shotgun (WGS) entry which is preliminary data.</text>
</comment>